<reference evidence="1" key="1">
    <citation type="submission" date="2022-04" db="EMBL/GenBank/DDBJ databases">
        <title>Genome of the entomopathogenic fungus Entomophthora muscae.</title>
        <authorList>
            <person name="Elya C."/>
            <person name="Lovett B.R."/>
            <person name="Lee E."/>
            <person name="Macias A.M."/>
            <person name="Hajek A.E."/>
            <person name="De Bivort B.L."/>
            <person name="Kasson M.T."/>
            <person name="De Fine Licht H.H."/>
            <person name="Stajich J.E."/>
        </authorList>
    </citation>
    <scope>NUCLEOTIDE SEQUENCE</scope>
    <source>
        <strain evidence="1">Berkeley</strain>
    </source>
</reference>
<protein>
    <submittedName>
        <fullName evidence="1">Uncharacterized protein</fullName>
    </submittedName>
</protein>
<gene>
    <name evidence="1" type="ORF">DSO57_1027454</name>
</gene>
<evidence type="ECO:0000313" key="2">
    <source>
        <dbReference type="Proteomes" id="UP001165960"/>
    </source>
</evidence>
<proteinExistence type="predicted"/>
<name>A0ACC2RSS7_9FUNG</name>
<comment type="caution">
    <text evidence="1">The sequence shown here is derived from an EMBL/GenBank/DDBJ whole genome shotgun (WGS) entry which is preliminary data.</text>
</comment>
<evidence type="ECO:0000313" key="1">
    <source>
        <dbReference type="EMBL" id="KAJ9053111.1"/>
    </source>
</evidence>
<accession>A0ACC2RSS7</accession>
<sequence length="136" mass="14684">MPQIGKLTLEKAQQAMTVLHLHFQANTNAYPSDTEKVLGVAAMLSGDALDWFGKVTIVMYDISPKISGKLQLGESNSGPDSEGCGDPAGPWAACLGFSWLDSERAETGIGSNPINQGILQACLAINFRNKLDFWKR</sequence>
<dbReference type="EMBL" id="QTSX02006557">
    <property type="protein sequence ID" value="KAJ9053111.1"/>
    <property type="molecule type" value="Genomic_DNA"/>
</dbReference>
<organism evidence="1 2">
    <name type="scientific">Entomophthora muscae</name>
    <dbReference type="NCBI Taxonomy" id="34485"/>
    <lineage>
        <taxon>Eukaryota</taxon>
        <taxon>Fungi</taxon>
        <taxon>Fungi incertae sedis</taxon>
        <taxon>Zoopagomycota</taxon>
        <taxon>Entomophthoromycotina</taxon>
        <taxon>Entomophthoromycetes</taxon>
        <taxon>Entomophthorales</taxon>
        <taxon>Entomophthoraceae</taxon>
        <taxon>Entomophthora</taxon>
    </lineage>
</organism>
<dbReference type="Proteomes" id="UP001165960">
    <property type="component" value="Unassembled WGS sequence"/>
</dbReference>
<keyword evidence="2" id="KW-1185">Reference proteome</keyword>